<evidence type="ECO:0000256" key="7">
    <source>
        <dbReference type="ARBA" id="ARBA00022777"/>
    </source>
</evidence>
<comment type="cofactor">
    <cofactor evidence="1">
        <name>Mg(2+)</name>
        <dbReference type="ChEBI" id="CHEBI:18420"/>
    </cofactor>
</comment>
<dbReference type="InterPro" id="IPR001564">
    <property type="entry name" value="Nucleoside_diP_kinase"/>
</dbReference>
<feature type="domain" description="Nucleoside diphosphate kinase-like" evidence="13">
    <location>
        <begin position="3"/>
        <end position="111"/>
    </location>
</feature>
<dbReference type="GO" id="GO:0006241">
    <property type="term" value="P:CTP biosynthetic process"/>
    <property type="evidence" value="ECO:0007669"/>
    <property type="project" value="InterPro"/>
</dbReference>
<comment type="similarity">
    <text evidence="2 11 12">Belongs to the NDK family.</text>
</comment>
<evidence type="ECO:0000313" key="15">
    <source>
        <dbReference type="Proteomes" id="UP000033860"/>
    </source>
</evidence>
<evidence type="ECO:0000256" key="9">
    <source>
        <dbReference type="ARBA" id="ARBA00022842"/>
    </source>
</evidence>
<dbReference type="EC" id="2.7.4.6" evidence="3"/>
<keyword evidence="6" id="KW-0547">Nucleotide-binding</keyword>
<evidence type="ECO:0000256" key="2">
    <source>
        <dbReference type="ARBA" id="ARBA00008142"/>
    </source>
</evidence>
<gene>
    <name evidence="14" type="ORF">UX85_C0004G0001</name>
</gene>
<dbReference type="GO" id="GO:0004550">
    <property type="term" value="F:nucleoside diphosphate kinase activity"/>
    <property type="evidence" value="ECO:0007669"/>
    <property type="project" value="UniProtKB-EC"/>
</dbReference>
<feature type="non-terminal residue" evidence="14">
    <location>
        <position position="111"/>
    </location>
</feature>
<keyword evidence="9" id="KW-0460">Magnesium</keyword>
<sequence>MAKEQSVVLVKPDGLQRGLLGEMVSRFERKGLKLVAVKMMRLTDEILDHWYEHHKDKDFFDELKSFMKSAPIVAMLWQGVEAVAVVRKLCGTTSGREAEAGSIRGDFSISQ</sequence>
<dbReference type="EMBL" id="LCNT01000004">
    <property type="protein sequence ID" value="KKU61080.1"/>
    <property type="molecule type" value="Genomic_DNA"/>
</dbReference>
<dbReference type="GO" id="GO:0046872">
    <property type="term" value="F:metal ion binding"/>
    <property type="evidence" value="ECO:0007669"/>
    <property type="project" value="UniProtKB-KW"/>
</dbReference>
<dbReference type="GO" id="GO:0006228">
    <property type="term" value="P:UTP biosynthetic process"/>
    <property type="evidence" value="ECO:0007669"/>
    <property type="project" value="InterPro"/>
</dbReference>
<dbReference type="InterPro" id="IPR034907">
    <property type="entry name" value="NDK-like_dom"/>
</dbReference>
<keyword evidence="5" id="KW-0479">Metal-binding</keyword>
<dbReference type="Pfam" id="PF00334">
    <property type="entry name" value="NDK"/>
    <property type="match status" value="1"/>
</dbReference>
<dbReference type="SMART" id="SM00562">
    <property type="entry name" value="NDK"/>
    <property type="match status" value="1"/>
</dbReference>
<evidence type="ECO:0000256" key="10">
    <source>
        <dbReference type="ARBA" id="ARBA00023080"/>
    </source>
</evidence>
<dbReference type="Proteomes" id="UP000033860">
    <property type="component" value="Unassembled WGS sequence"/>
</dbReference>
<evidence type="ECO:0000256" key="3">
    <source>
        <dbReference type="ARBA" id="ARBA00012966"/>
    </source>
</evidence>
<reference evidence="14 15" key="1">
    <citation type="journal article" date="2015" name="Nature">
        <title>rRNA introns, odd ribosomes, and small enigmatic genomes across a large radiation of phyla.</title>
        <authorList>
            <person name="Brown C.T."/>
            <person name="Hug L.A."/>
            <person name="Thomas B.C."/>
            <person name="Sharon I."/>
            <person name="Castelle C.J."/>
            <person name="Singh A."/>
            <person name="Wilkins M.J."/>
            <person name="Williams K.H."/>
            <person name="Banfield J.F."/>
        </authorList>
    </citation>
    <scope>NUCLEOTIDE SEQUENCE [LARGE SCALE GENOMIC DNA]</scope>
</reference>
<keyword evidence="10" id="KW-0546">Nucleotide metabolism</keyword>
<comment type="caution">
    <text evidence="14">The sequence shown here is derived from an EMBL/GenBank/DDBJ whole genome shotgun (WGS) entry which is preliminary data.</text>
</comment>
<evidence type="ECO:0000256" key="6">
    <source>
        <dbReference type="ARBA" id="ARBA00022741"/>
    </source>
</evidence>
<dbReference type="PROSITE" id="PS51374">
    <property type="entry name" value="NDPK_LIKE"/>
    <property type="match status" value="1"/>
</dbReference>
<evidence type="ECO:0000256" key="1">
    <source>
        <dbReference type="ARBA" id="ARBA00001946"/>
    </source>
</evidence>
<evidence type="ECO:0000256" key="12">
    <source>
        <dbReference type="RuleBase" id="RU004011"/>
    </source>
</evidence>
<dbReference type="GO" id="GO:0006183">
    <property type="term" value="P:GTP biosynthetic process"/>
    <property type="evidence" value="ECO:0007669"/>
    <property type="project" value="InterPro"/>
</dbReference>
<evidence type="ECO:0000256" key="4">
    <source>
        <dbReference type="ARBA" id="ARBA00022679"/>
    </source>
</evidence>
<evidence type="ECO:0000256" key="8">
    <source>
        <dbReference type="ARBA" id="ARBA00022840"/>
    </source>
</evidence>
<dbReference type="InterPro" id="IPR036850">
    <property type="entry name" value="NDK-like_dom_sf"/>
</dbReference>
<dbReference type="CDD" id="cd04413">
    <property type="entry name" value="NDPk_I"/>
    <property type="match status" value="1"/>
</dbReference>
<evidence type="ECO:0000313" key="14">
    <source>
        <dbReference type="EMBL" id="KKU61080.1"/>
    </source>
</evidence>
<proteinExistence type="inferred from homology"/>
<dbReference type="GO" id="GO:0005524">
    <property type="term" value="F:ATP binding"/>
    <property type="evidence" value="ECO:0007669"/>
    <property type="project" value="UniProtKB-KW"/>
</dbReference>
<dbReference type="PANTHER" id="PTHR11349">
    <property type="entry name" value="NUCLEOSIDE DIPHOSPHATE KINASE"/>
    <property type="match status" value="1"/>
</dbReference>
<dbReference type="SUPFAM" id="SSF54919">
    <property type="entry name" value="Nucleoside diphosphate kinase, NDK"/>
    <property type="match status" value="1"/>
</dbReference>
<keyword evidence="7 14" id="KW-0418">Kinase</keyword>
<name>A0A0G1UTN9_9BACT</name>
<protein>
    <recommendedName>
        <fullName evidence="3">nucleoside-diphosphate kinase</fullName>
        <ecNumber evidence="3">2.7.4.6</ecNumber>
    </recommendedName>
</protein>
<dbReference type="PRINTS" id="PR01243">
    <property type="entry name" value="NUCDPKINASE"/>
</dbReference>
<dbReference type="FunFam" id="3.30.70.141:FF:000017">
    <property type="entry name" value="Nucleoside diphosphate kinase"/>
    <property type="match status" value="1"/>
</dbReference>
<evidence type="ECO:0000256" key="11">
    <source>
        <dbReference type="PROSITE-ProRule" id="PRU00706"/>
    </source>
</evidence>
<accession>A0A0G1UTN9</accession>
<dbReference type="Gene3D" id="3.30.70.141">
    <property type="entry name" value="Nucleoside diphosphate kinase-like domain"/>
    <property type="match status" value="1"/>
</dbReference>
<comment type="caution">
    <text evidence="11">Lacks conserved residue(s) required for the propagation of feature annotation.</text>
</comment>
<keyword evidence="8" id="KW-0067">ATP-binding</keyword>
<keyword evidence="4" id="KW-0808">Transferase</keyword>
<dbReference type="AlphaFoldDB" id="A0A0G1UTN9"/>
<evidence type="ECO:0000259" key="13">
    <source>
        <dbReference type="SMART" id="SM00562"/>
    </source>
</evidence>
<evidence type="ECO:0000256" key="5">
    <source>
        <dbReference type="ARBA" id="ARBA00022723"/>
    </source>
</evidence>
<organism evidence="14 15">
    <name type="scientific">Candidatus Beckwithbacteria bacterium GW2011_GWB1_47_15</name>
    <dbReference type="NCBI Taxonomy" id="1618371"/>
    <lineage>
        <taxon>Bacteria</taxon>
        <taxon>Candidatus Beckwithiibacteriota</taxon>
    </lineage>
</organism>